<feature type="region of interest" description="Disordered" evidence="5">
    <location>
        <begin position="149"/>
        <end position="222"/>
    </location>
</feature>
<evidence type="ECO:0000256" key="1">
    <source>
        <dbReference type="ARBA" id="ARBA00004127"/>
    </source>
</evidence>
<dbReference type="GO" id="GO:0006797">
    <property type="term" value="P:polyphosphate metabolic process"/>
    <property type="evidence" value="ECO:0007669"/>
    <property type="project" value="TreeGrafter"/>
</dbReference>
<evidence type="ECO:0000313" key="8">
    <source>
        <dbReference type="EMBL" id="OAX84945.1"/>
    </source>
</evidence>
<feature type="transmembrane region" description="Helical" evidence="6">
    <location>
        <begin position="392"/>
        <end position="411"/>
    </location>
</feature>
<proteinExistence type="predicted"/>
<accession>A0A1B7P7D2</accession>
<evidence type="ECO:0000256" key="4">
    <source>
        <dbReference type="ARBA" id="ARBA00023136"/>
    </source>
</evidence>
<organism evidence="8 9">
    <name type="scientific">Emergomyces africanus</name>
    <dbReference type="NCBI Taxonomy" id="1955775"/>
    <lineage>
        <taxon>Eukaryota</taxon>
        <taxon>Fungi</taxon>
        <taxon>Dikarya</taxon>
        <taxon>Ascomycota</taxon>
        <taxon>Pezizomycotina</taxon>
        <taxon>Eurotiomycetes</taxon>
        <taxon>Eurotiomycetidae</taxon>
        <taxon>Onygenales</taxon>
        <taxon>Ajellomycetaceae</taxon>
        <taxon>Emergomyces</taxon>
    </lineage>
</organism>
<keyword evidence="2 6" id="KW-0812">Transmembrane</keyword>
<protein>
    <recommendedName>
        <fullName evidence="7">DUF202 domain-containing protein</fullName>
    </recommendedName>
</protein>
<comment type="subcellular location">
    <subcellularLocation>
        <location evidence="1">Endomembrane system</location>
        <topology evidence="1">Multi-pass membrane protein</topology>
    </subcellularLocation>
</comment>
<dbReference type="AlphaFoldDB" id="A0A1B7P7D2"/>
<dbReference type="OrthoDB" id="5421421at2759"/>
<comment type="caution">
    <text evidence="8">The sequence shown here is derived from an EMBL/GenBank/DDBJ whole genome shotgun (WGS) entry which is preliminary data.</text>
</comment>
<feature type="compositionally biased region" description="Low complexity" evidence="5">
    <location>
        <begin position="207"/>
        <end position="216"/>
    </location>
</feature>
<gene>
    <name evidence="8" type="ORF">ACJ72_00670</name>
</gene>
<keyword evidence="4 6" id="KW-0472">Membrane</keyword>
<dbReference type="Proteomes" id="UP000091918">
    <property type="component" value="Unassembled WGS sequence"/>
</dbReference>
<sequence length="418" mass="47327">MASEGHSPCEEYSTSEEHPVGIASAWGELSYPSRGPDINCYLEPEWISQHPNFTTATNQFVTTAHTNASMPTPISLAGTPFLEPRQSPSQTHHDLQYRDIVDSATHHGLGISGPTATNYMLPAILTYDHPHRETLDNHFSPESQVGGFGLRPFNGSTQPSTPVTRPNQGRSHVPIAPNPDGIIQVLQRDRKRSQGAELSRRRRSGSTRRNSGQRSRPSQMDLENEAVRIMRIEQNLPWREIVIRINAKFGTNYSASCLQMRMTRMKNRALQWPEENIQSLQQAYEFWESAKFEIISQKVRTLYGIHVPVRVEPKVYFAAERTFLSWLEFSIILGSIAAALLNFGHDTVTLASSWAFTILACLSLVYSLLLYMWRVDKIRKRRDVKHVYHEKWGPTVLCVGLFVAVCVNFGLRLREGGL</sequence>
<feature type="domain" description="DUF202" evidence="7">
    <location>
        <begin position="314"/>
        <end position="375"/>
    </location>
</feature>
<name>A0A1B7P7D2_9EURO</name>
<evidence type="ECO:0000259" key="7">
    <source>
        <dbReference type="Pfam" id="PF02656"/>
    </source>
</evidence>
<dbReference type="GO" id="GO:0042144">
    <property type="term" value="P:vacuole fusion, non-autophagic"/>
    <property type="evidence" value="ECO:0007669"/>
    <property type="project" value="TreeGrafter"/>
</dbReference>
<dbReference type="GO" id="GO:0007034">
    <property type="term" value="P:vacuolar transport"/>
    <property type="evidence" value="ECO:0007669"/>
    <property type="project" value="TreeGrafter"/>
</dbReference>
<keyword evidence="9" id="KW-1185">Reference proteome</keyword>
<evidence type="ECO:0000256" key="6">
    <source>
        <dbReference type="SAM" id="Phobius"/>
    </source>
</evidence>
<evidence type="ECO:0000256" key="2">
    <source>
        <dbReference type="ARBA" id="ARBA00022692"/>
    </source>
</evidence>
<keyword evidence="3 6" id="KW-1133">Transmembrane helix</keyword>
<evidence type="ECO:0000256" key="3">
    <source>
        <dbReference type="ARBA" id="ARBA00022989"/>
    </source>
</evidence>
<reference evidence="8 9" key="1">
    <citation type="submission" date="2015-07" db="EMBL/GenBank/DDBJ databases">
        <title>Emmonsia species relationships and genome sequence.</title>
        <authorList>
            <person name="Cuomo C.A."/>
            <person name="Schwartz I.S."/>
            <person name="Kenyon C."/>
            <person name="de Hoog G.S."/>
            <person name="Govender N.P."/>
            <person name="Botha A."/>
            <person name="Moreno L."/>
            <person name="de Vries M."/>
            <person name="Munoz J.F."/>
            <person name="Stielow J.B."/>
        </authorList>
    </citation>
    <scope>NUCLEOTIDE SEQUENCE [LARGE SCALE GENOMIC DNA]</scope>
    <source>
        <strain evidence="8 9">CBS 136260</strain>
    </source>
</reference>
<dbReference type="GO" id="GO:0016237">
    <property type="term" value="P:microautophagy"/>
    <property type="evidence" value="ECO:0007669"/>
    <property type="project" value="TreeGrafter"/>
</dbReference>
<dbReference type="STRING" id="1658172.A0A1B7P7D2"/>
<dbReference type="GO" id="GO:0012505">
    <property type="term" value="C:endomembrane system"/>
    <property type="evidence" value="ECO:0007669"/>
    <property type="project" value="UniProtKB-SubCell"/>
</dbReference>
<evidence type="ECO:0000313" key="9">
    <source>
        <dbReference type="Proteomes" id="UP000091918"/>
    </source>
</evidence>
<feature type="compositionally biased region" description="Polar residues" evidence="5">
    <location>
        <begin position="154"/>
        <end position="170"/>
    </location>
</feature>
<dbReference type="PANTHER" id="PTHR46140">
    <property type="entry name" value="VACUOLAR TRANSPORTER CHAPERONE 1-RELATED"/>
    <property type="match status" value="1"/>
</dbReference>
<dbReference type="InterPro" id="IPR051572">
    <property type="entry name" value="VTC_Complex_Subunit"/>
</dbReference>
<dbReference type="InterPro" id="IPR003807">
    <property type="entry name" value="DUF202"/>
</dbReference>
<dbReference type="PANTHER" id="PTHR46140:SF1">
    <property type="entry name" value="VACUOLAR TRANSPORTER CHAPERONE COMPLEX SUBUNIT 4-RELATED"/>
    <property type="match status" value="1"/>
</dbReference>
<feature type="transmembrane region" description="Helical" evidence="6">
    <location>
        <begin position="351"/>
        <end position="371"/>
    </location>
</feature>
<evidence type="ECO:0000256" key="5">
    <source>
        <dbReference type="SAM" id="MobiDB-lite"/>
    </source>
</evidence>
<dbReference type="GO" id="GO:0000329">
    <property type="term" value="C:fungal-type vacuole membrane"/>
    <property type="evidence" value="ECO:0007669"/>
    <property type="project" value="TreeGrafter"/>
</dbReference>
<dbReference type="Pfam" id="PF02656">
    <property type="entry name" value="DUF202"/>
    <property type="match status" value="1"/>
</dbReference>
<dbReference type="GO" id="GO:0033254">
    <property type="term" value="C:vacuolar transporter chaperone complex"/>
    <property type="evidence" value="ECO:0007669"/>
    <property type="project" value="TreeGrafter"/>
</dbReference>
<dbReference type="EMBL" id="LGUA01000038">
    <property type="protein sequence ID" value="OAX84945.1"/>
    <property type="molecule type" value="Genomic_DNA"/>
</dbReference>
<feature type="transmembrane region" description="Helical" evidence="6">
    <location>
        <begin position="323"/>
        <end position="345"/>
    </location>
</feature>